<feature type="chain" id="PRO_5039429115" description="DUF3221 domain-containing protein" evidence="1">
    <location>
        <begin position="19"/>
        <end position="129"/>
    </location>
</feature>
<evidence type="ECO:0000313" key="2">
    <source>
        <dbReference type="EMBL" id="MRG85997.1"/>
    </source>
</evidence>
<accession>A0A6G1X4Y0</accession>
<sequence length="129" mass="14510">MVKSKLLLFALIFSVIGACSHHDPISSFEGYFGSVNTNNELQFDCSKTAKRNLNTTTEEGYSCIVEVTENTTIKTEDGDVLSVDELKKWEANRLNKRKEAKVILIEEKDINPDKESREGLKASEIIILN</sequence>
<protein>
    <recommendedName>
        <fullName evidence="4">DUF3221 domain-containing protein</fullName>
    </recommendedName>
</protein>
<reference evidence="2 3" key="1">
    <citation type="submission" date="2019-11" db="EMBL/GenBank/DDBJ databases">
        <authorList>
            <person name="Li J."/>
        </authorList>
    </citation>
    <scope>NUCLEOTIDE SEQUENCE [LARGE SCALE GENOMIC DNA]</scope>
    <source>
        <strain evidence="2 3">J4</strain>
    </source>
</reference>
<dbReference type="PROSITE" id="PS51257">
    <property type="entry name" value="PROKAR_LIPOPROTEIN"/>
    <property type="match status" value="1"/>
</dbReference>
<dbReference type="Proteomes" id="UP000480185">
    <property type="component" value="Unassembled WGS sequence"/>
</dbReference>
<feature type="signal peptide" evidence="1">
    <location>
        <begin position="1"/>
        <end position="18"/>
    </location>
</feature>
<keyword evidence="3" id="KW-1185">Reference proteome</keyword>
<evidence type="ECO:0000256" key="1">
    <source>
        <dbReference type="SAM" id="SignalP"/>
    </source>
</evidence>
<dbReference type="OrthoDB" id="2970871at2"/>
<name>A0A6G1X4Y0_9BACI</name>
<keyword evidence="1" id="KW-0732">Signal</keyword>
<dbReference type="AlphaFoldDB" id="A0A6G1X4Y0"/>
<evidence type="ECO:0008006" key="4">
    <source>
        <dbReference type="Google" id="ProtNLM"/>
    </source>
</evidence>
<gene>
    <name evidence="2" type="ORF">GH754_06580</name>
</gene>
<dbReference type="EMBL" id="WJNH01000003">
    <property type="protein sequence ID" value="MRG85997.1"/>
    <property type="molecule type" value="Genomic_DNA"/>
</dbReference>
<evidence type="ECO:0000313" key="3">
    <source>
        <dbReference type="Proteomes" id="UP000480185"/>
    </source>
</evidence>
<comment type="caution">
    <text evidence="2">The sequence shown here is derived from an EMBL/GenBank/DDBJ whole genome shotgun (WGS) entry which is preliminary data.</text>
</comment>
<proteinExistence type="predicted"/>
<dbReference type="RefSeq" id="WP_153727920.1">
    <property type="nucleotide sequence ID" value="NZ_WJNH01000003.1"/>
</dbReference>
<organism evidence="2 3">
    <name type="scientific">Salinibacillus xinjiangensis</name>
    <dbReference type="NCBI Taxonomy" id="1229268"/>
    <lineage>
        <taxon>Bacteria</taxon>
        <taxon>Bacillati</taxon>
        <taxon>Bacillota</taxon>
        <taxon>Bacilli</taxon>
        <taxon>Bacillales</taxon>
        <taxon>Bacillaceae</taxon>
        <taxon>Salinibacillus</taxon>
    </lineage>
</organism>